<keyword evidence="2" id="KW-1185">Reference proteome</keyword>
<dbReference type="Proteomes" id="UP000266615">
    <property type="component" value="Unassembled WGS sequence"/>
</dbReference>
<reference evidence="1 2" key="1">
    <citation type="submission" date="2018-09" db="EMBL/GenBank/DDBJ databases">
        <title>Nesterenkonia natronophila sp. nov., an alkaliphilic actinobacteriume isolated from a soda lake, and emended description of the genus Nesterenkonia.</title>
        <authorList>
            <person name="Menes R.J."/>
            <person name="Iriarte A."/>
        </authorList>
    </citation>
    <scope>NUCLEOTIDE SEQUENCE [LARGE SCALE GENOMIC DNA]</scope>
    <source>
        <strain evidence="1 2">M8</strain>
    </source>
</reference>
<dbReference type="EMBL" id="QYZP01000002">
    <property type="protein sequence ID" value="RJN32247.1"/>
    <property type="molecule type" value="Genomic_DNA"/>
</dbReference>
<name>A0A3A4FAS1_9MICC</name>
<dbReference type="OrthoDB" id="4983072at2"/>
<evidence type="ECO:0000313" key="1">
    <source>
        <dbReference type="EMBL" id="RJN32247.1"/>
    </source>
</evidence>
<gene>
    <name evidence="1" type="ORF">D3250_07210</name>
</gene>
<accession>A0A3A4FAS1</accession>
<organism evidence="1 2">
    <name type="scientific">Nesterenkonia natronophila</name>
    <dbReference type="NCBI Taxonomy" id="2174932"/>
    <lineage>
        <taxon>Bacteria</taxon>
        <taxon>Bacillati</taxon>
        <taxon>Actinomycetota</taxon>
        <taxon>Actinomycetes</taxon>
        <taxon>Micrococcales</taxon>
        <taxon>Micrococcaceae</taxon>
        <taxon>Nesterenkonia</taxon>
    </lineage>
</organism>
<dbReference type="RefSeq" id="WP_119902680.1">
    <property type="nucleotide sequence ID" value="NZ_QYZP01000002.1"/>
</dbReference>
<proteinExistence type="predicted"/>
<dbReference type="AlphaFoldDB" id="A0A3A4FAS1"/>
<evidence type="ECO:0000313" key="2">
    <source>
        <dbReference type="Proteomes" id="UP000266615"/>
    </source>
</evidence>
<comment type="caution">
    <text evidence="1">The sequence shown here is derived from an EMBL/GenBank/DDBJ whole genome shotgun (WGS) entry which is preliminary data.</text>
</comment>
<sequence>MSSSIRHFLLTFDHARDELIGVEDFGHDSRAATSRYESLEEQYRDSRTIDIVLVGSDSIETVKVTHSTYFTGFQNASLDEGALERMLASIQ</sequence>
<protein>
    <submittedName>
        <fullName evidence="1">Uncharacterized protein</fullName>
    </submittedName>
</protein>